<feature type="region of interest" description="Disordered" evidence="5">
    <location>
        <begin position="211"/>
        <end position="316"/>
    </location>
</feature>
<feature type="compositionally biased region" description="Basic and acidic residues" evidence="5">
    <location>
        <begin position="222"/>
        <end position="253"/>
    </location>
</feature>
<comment type="similarity">
    <text evidence="2">Belongs to the prokaryotic/mitochondrial release factor family.</text>
</comment>
<evidence type="ECO:0000259" key="6">
    <source>
        <dbReference type="Pfam" id="PF00472"/>
    </source>
</evidence>
<feature type="compositionally biased region" description="Acidic residues" evidence="5">
    <location>
        <begin position="282"/>
        <end position="307"/>
    </location>
</feature>
<evidence type="ECO:0000256" key="3">
    <source>
        <dbReference type="ARBA" id="ARBA00022946"/>
    </source>
</evidence>
<keyword evidence="4" id="KW-0496">Mitochondrion</keyword>
<dbReference type="GO" id="GO:0003747">
    <property type="term" value="F:translation release factor activity"/>
    <property type="evidence" value="ECO:0007669"/>
    <property type="project" value="InterPro"/>
</dbReference>
<dbReference type="RefSeq" id="XP_062884469.1">
    <property type="nucleotide sequence ID" value="XM_063028514.1"/>
</dbReference>
<protein>
    <recommendedName>
        <fullName evidence="6">Prokaryotic-type class I peptide chain release factors domain-containing protein</fullName>
    </recommendedName>
</protein>
<reference evidence="7 8" key="2">
    <citation type="journal article" date="2018" name="Proc. Natl. Acad. Sci.">
        <title>RNAi is a critical determinant of centromere evolution in closely related fungi.</title>
        <authorList>
            <person name="Yadav V."/>
            <person name="Sun S."/>
            <person name="Billmyre R.B."/>
            <person name="Thimmappa B.C."/>
            <person name="Shea T."/>
            <person name="Lintner R."/>
            <person name="Bakkeren G."/>
            <person name="Cuomo C.A."/>
            <person name="Heitman J."/>
            <person name="Sanyal K."/>
        </authorList>
    </citation>
    <scope>NUCLEOTIDE SEQUENCE [LARGE SCALE GENOMIC DNA]</scope>
    <source>
        <strain evidence="7 8">R265</strain>
    </source>
</reference>
<sequence length="316" mass="35831">MLPARAILHSARVVTRLIPFASPSVGCLFARNPTALCPRILPTRPYSSKKKDKEIELSEWEDDLFGEETSTRPGQKEALLEEKVQLNETAFYRKDPPFPMKETPIRPRLPGSIKKLNRILSRQRKIEIPEDELEERFVRGRGPGGQAINKTNSSVSLTHIPTGIRVQAQPTRSREENRKVARRILAERLEVLRATGQLPGMSGLEGIEGVSVDMGGEEGEEGGEKLSKKERRKLEETRLSETYTKAEIRAEKERRRKANRAKKAKKKYGTNDKGEKTLAKEIEDDGSEVDQLEMDAEATEQDVEMDEEFKRVRKGV</sequence>
<feature type="compositionally biased region" description="Basic and acidic residues" evidence="5">
    <location>
        <begin position="269"/>
        <end position="281"/>
    </location>
</feature>
<dbReference type="VEuPathDB" id="FungiDB:CNBG_4584"/>
<dbReference type="GeneID" id="88180789"/>
<dbReference type="STRING" id="294750.A0A095DD10"/>
<feature type="compositionally biased region" description="Basic residues" evidence="5">
    <location>
        <begin position="254"/>
        <end position="268"/>
    </location>
</feature>
<feature type="domain" description="Prokaryotic-type class I peptide chain release factors" evidence="6">
    <location>
        <begin position="125"/>
        <end position="190"/>
    </location>
</feature>
<keyword evidence="8" id="KW-1185">Reference proteome</keyword>
<organism evidence="7 8">
    <name type="scientific">Cryptococcus deuterogattii (strain R265)</name>
    <name type="common">Cryptococcus gattii VGII (strain R265)</name>
    <dbReference type="NCBI Taxonomy" id="294750"/>
    <lineage>
        <taxon>Eukaryota</taxon>
        <taxon>Fungi</taxon>
        <taxon>Dikarya</taxon>
        <taxon>Basidiomycota</taxon>
        <taxon>Agaricomycotina</taxon>
        <taxon>Tremellomycetes</taxon>
        <taxon>Tremellales</taxon>
        <taxon>Cryptococcaceae</taxon>
        <taxon>Cryptococcus</taxon>
        <taxon>Cryptococcus gattii species complex</taxon>
    </lineage>
</organism>
<dbReference type="FunFam" id="3.30.160.20:FF:000065">
    <property type="entry name" value="Peptidyl-tRNA hydrolase domain protein"/>
    <property type="match status" value="1"/>
</dbReference>
<evidence type="ECO:0000256" key="4">
    <source>
        <dbReference type="ARBA" id="ARBA00023128"/>
    </source>
</evidence>
<dbReference type="InterPro" id="IPR000352">
    <property type="entry name" value="Pep_chain_release_fac_I"/>
</dbReference>
<dbReference type="SUPFAM" id="SSF75620">
    <property type="entry name" value="Release factor"/>
    <property type="match status" value="1"/>
</dbReference>
<dbReference type="KEGG" id="cdeu:CNBG_4584"/>
<dbReference type="PANTHER" id="PTHR46203:SF1">
    <property type="entry name" value="MITOCHONDRIAL TRANSLATION RELEASE FACTOR IN RESCUE"/>
    <property type="match status" value="1"/>
</dbReference>
<dbReference type="InterPro" id="IPR052405">
    <property type="entry name" value="Mito_Transl_Release_Factor"/>
</dbReference>
<name>A0A095DD10_CRYD2</name>
<reference evidence="7 8" key="1">
    <citation type="journal article" date="2011" name="MBio">
        <title>Genome variation in Cryptococcus gattii, an emerging pathogen of immunocompetent hosts.</title>
        <authorList>
            <person name="D'Souza C.A."/>
            <person name="Kronstad J.W."/>
            <person name="Taylor G."/>
            <person name="Warren R."/>
            <person name="Yuen M."/>
            <person name="Hu G."/>
            <person name="Jung W.H."/>
            <person name="Sham A."/>
            <person name="Kidd S.E."/>
            <person name="Tangen K."/>
            <person name="Lee N."/>
            <person name="Zeilmaker T."/>
            <person name="Sawkins J."/>
            <person name="McVicker G."/>
            <person name="Shah S."/>
            <person name="Gnerre S."/>
            <person name="Griggs A."/>
            <person name="Zeng Q."/>
            <person name="Bartlett K."/>
            <person name="Li W."/>
            <person name="Wang X."/>
            <person name="Heitman J."/>
            <person name="Stajich J.E."/>
            <person name="Fraser J.A."/>
            <person name="Meyer W."/>
            <person name="Carter D."/>
            <person name="Schein J."/>
            <person name="Krzywinski M."/>
            <person name="Kwon-Chung K.J."/>
            <person name="Varma A."/>
            <person name="Wang J."/>
            <person name="Brunham R."/>
            <person name="Fyfe M."/>
            <person name="Ouellette B.F."/>
            <person name="Siddiqui A."/>
            <person name="Marra M."/>
            <person name="Jones S."/>
            <person name="Holt R."/>
            <person name="Birren B.W."/>
            <person name="Galagan J.E."/>
            <person name="Cuomo C.A."/>
        </authorList>
    </citation>
    <scope>NUCLEOTIDE SEQUENCE [LARGE SCALE GENOMIC DNA]</scope>
    <source>
        <strain evidence="7 8">R265</strain>
    </source>
</reference>
<evidence type="ECO:0000313" key="8">
    <source>
        <dbReference type="Proteomes" id="UP000029445"/>
    </source>
</evidence>
<dbReference type="Gene3D" id="3.30.160.20">
    <property type="match status" value="1"/>
</dbReference>
<dbReference type="Pfam" id="PF00472">
    <property type="entry name" value="RF-1"/>
    <property type="match status" value="1"/>
</dbReference>
<dbReference type="AlphaFoldDB" id="A0A095DD10"/>
<dbReference type="EMBL" id="CP025760">
    <property type="protein sequence ID" value="KGB78746.1"/>
    <property type="molecule type" value="Genomic_DNA"/>
</dbReference>
<dbReference type="HOGENOM" id="CLU_880040_0_0_1"/>
<evidence type="ECO:0000256" key="5">
    <source>
        <dbReference type="SAM" id="MobiDB-lite"/>
    </source>
</evidence>
<dbReference type="Proteomes" id="UP000029445">
    <property type="component" value="Chromosome 2"/>
</dbReference>
<proteinExistence type="inferred from homology"/>
<dbReference type="GO" id="GO:0005739">
    <property type="term" value="C:mitochondrion"/>
    <property type="evidence" value="ECO:0007669"/>
    <property type="project" value="UniProtKB-SubCell"/>
</dbReference>
<dbReference type="InterPro" id="IPR045853">
    <property type="entry name" value="Pep_chain_release_fac_I_sf"/>
</dbReference>
<dbReference type="OrthoDB" id="277888at2759"/>
<dbReference type="GO" id="GO:0032543">
    <property type="term" value="P:mitochondrial translation"/>
    <property type="evidence" value="ECO:0007669"/>
    <property type="project" value="UniProtKB-ARBA"/>
</dbReference>
<gene>
    <name evidence="7" type="ORF">CNBG_4584</name>
</gene>
<dbReference type="PANTHER" id="PTHR46203">
    <property type="entry name" value="PROBABLE PEPTIDE CHAIN RELEASE FACTOR C12ORF65"/>
    <property type="match status" value="1"/>
</dbReference>
<evidence type="ECO:0000256" key="2">
    <source>
        <dbReference type="ARBA" id="ARBA00010835"/>
    </source>
</evidence>
<evidence type="ECO:0000313" key="7">
    <source>
        <dbReference type="EMBL" id="KGB78746.1"/>
    </source>
</evidence>
<comment type="subcellular location">
    <subcellularLocation>
        <location evidence="1">Mitochondrion</location>
    </subcellularLocation>
</comment>
<keyword evidence="3" id="KW-0809">Transit peptide</keyword>
<accession>A0A095DD10</accession>
<evidence type="ECO:0000256" key="1">
    <source>
        <dbReference type="ARBA" id="ARBA00004173"/>
    </source>
</evidence>